<protein>
    <submittedName>
        <fullName evidence="1 2">Uncharacterized protein</fullName>
    </submittedName>
</protein>
<dbReference type="Proteomes" id="UP000008810">
    <property type="component" value="Chromosome 5"/>
</dbReference>
<evidence type="ECO:0000313" key="1">
    <source>
        <dbReference type="EMBL" id="KQJ84894.1"/>
    </source>
</evidence>
<reference evidence="1" key="2">
    <citation type="submission" date="2017-06" db="EMBL/GenBank/DDBJ databases">
        <title>WGS assembly of Brachypodium distachyon.</title>
        <authorList>
            <consortium name="The International Brachypodium Initiative"/>
            <person name="Lucas S."/>
            <person name="Harmon-Smith M."/>
            <person name="Lail K."/>
            <person name="Tice H."/>
            <person name="Grimwood J."/>
            <person name="Bruce D."/>
            <person name="Barry K."/>
            <person name="Shu S."/>
            <person name="Lindquist E."/>
            <person name="Wang M."/>
            <person name="Pitluck S."/>
            <person name="Vogel J.P."/>
            <person name="Garvin D.F."/>
            <person name="Mockler T.C."/>
            <person name="Schmutz J."/>
            <person name="Rokhsar D."/>
            <person name="Bevan M.W."/>
        </authorList>
    </citation>
    <scope>NUCLEOTIDE SEQUENCE</scope>
    <source>
        <strain evidence="1">Bd21</strain>
    </source>
</reference>
<dbReference type="EnsemblPlants" id="KQJ84894">
    <property type="protein sequence ID" value="KQJ84894"/>
    <property type="gene ID" value="BRADI_5g23544v3"/>
</dbReference>
<dbReference type="Gramene" id="KQJ84894">
    <property type="protein sequence ID" value="KQJ84894"/>
    <property type="gene ID" value="BRADI_5g23544v3"/>
</dbReference>
<proteinExistence type="predicted"/>
<evidence type="ECO:0000313" key="2">
    <source>
        <dbReference type="EnsemblPlants" id="KQJ84894"/>
    </source>
</evidence>
<accession>A0A0Q3EAM6</accession>
<reference evidence="1 2" key="1">
    <citation type="journal article" date="2010" name="Nature">
        <title>Genome sequencing and analysis of the model grass Brachypodium distachyon.</title>
        <authorList>
            <consortium name="International Brachypodium Initiative"/>
        </authorList>
    </citation>
    <scope>NUCLEOTIDE SEQUENCE [LARGE SCALE GENOMIC DNA]</scope>
    <source>
        <strain evidence="1 2">Bd21</strain>
    </source>
</reference>
<gene>
    <name evidence="1" type="ORF">BRADI_5g23544v3</name>
</gene>
<name>A0A0Q3EAM6_BRADI</name>
<dbReference type="InParanoid" id="A0A0Q3EAM6"/>
<dbReference type="EMBL" id="CM000884">
    <property type="protein sequence ID" value="KQJ84894.1"/>
    <property type="molecule type" value="Genomic_DNA"/>
</dbReference>
<evidence type="ECO:0000313" key="3">
    <source>
        <dbReference type="Proteomes" id="UP000008810"/>
    </source>
</evidence>
<reference evidence="2" key="3">
    <citation type="submission" date="2018-08" db="UniProtKB">
        <authorList>
            <consortium name="EnsemblPlants"/>
        </authorList>
    </citation>
    <scope>IDENTIFICATION</scope>
    <source>
        <strain evidence="2">cv. Bd21</strain>
    </source>
</reference>
<keyword evidence="3" id="KW-1185">Reference proteome</keyword>
<sequence>MISVARFVQNLGCRWNAFLESHMSQDLLRNPRIYGCPCYIRDQLYSFFFREQEINCSWNSHSRRICIACPTNQPWSCDKEATCSCKGIRGSIWKPNFSAKICCDSCKEDHTEEKEKILKLHCATWS</sequence>
<organism evidence="1">
    <name type="scientific">Brachypodium distachyon</name>
    <name type="common">Purple false brome</name>
    <name type="synonym">Trachynia distachya</name>
    <dbReference type="NCBI Taxonomy" id="15368"/>
    <lineage>
        <taxon>Eukaryota</taxon>
        <taxon>Viridiplantae</taxon>
        <taxon>Streptophyta</taxon>
        <taxon>Embryophyta</taxon>
        <taxon>Tracheophyta</taxon>
        <taxon>Spermatophyta</taxon>
        <taxon>Magnoliopsida</taxon>
        <taxon>Liliopsida</taxon>
        <taxon>Poales</taxon>
        <taxon>Poaceae</taxon>
        <taxon>BOP clade</taxon>
        <taxon>Pooideae</taxon>
        <taxon>Stipodae</taxon>
        <taxon>Brachypodieae</taxon>
        <taxon>Brachypodium</taxon>
    </lineage>
</organism>
<dbReference type="AlphaFoldDB" id="A0A0Q3EAM6"/>